<dbReference type="AlphaFoldDB" id="A0A0E4BNC9"/>
<evidence type="ECO:0000313" key="1">
    <source>
        <dbReference type="EMBL" id="BAR56577.1"/>
    </source>
</evidence>
<gene>
    <name evidence="1" type="ORF">NK6_3400</name>
</gene>
<dbReference type="EMBL" id="AP014685">
    <property type="protein sequence ID" value="BAR56577.1"/>
    <property type="molecule type" value="Genomic_DNA"/>
</dbReference>
<reference evidence="1 2" key="1">
    <citation type="submission" date="2014-11" db="EMBL/GenBank/DDBJ databases">
        <title>Symbiosis island explosion on the genome of extra-slow-growing strains of soybean bradyrhizobia with massive insertion sequences.</title>
        <authorList>
            <person name="Iida T."/>
            <person name="Minamisawa K."/>
        </authorList>
    </citation>
    <scope>NUCLEOTIDE SEQUENCE [LARGE SCALE GENOMIC DNA]</scope>
    <source>
        <strain evidence="1 2">NK6</strain>
    </source>
</reference>
<evidence type="ECO:0000313" key="2">
    <source>
        <dbReference type="Proteomes" id="UP000063308"/>
    </source>
</evidence>
<protein>
    <submittedName>
        <fullName evidence="1">Uncharacterized protein</fullName>
    </submittedName>
</protein>
<accession>A0A0E4BNC9</accession>
<dbReference type="Proteomes" id="UP000063308">
    <property type="component" value="Chromosome"/>
</dbReference>
<proteinExistence type="predicted"/>
<organism evidence="1 2">
    <name type="scientific">Bradyrhizobium diazoefficiens</name>
    <dbReference type="NCBI Taxonomy" id="1355477"/>
    <lineage>
        <taxon>Bacteria</taxon>
        <taxon>Pseudomonadati</taxon>
        <taxon>Pseudomonadota</taxon>
        <taxon>Alphaproteobacteria</taxon>
        <taxon>Hyphomicrobiales</taxon>
        <taxon>Nitrobacteraceae</taxon>
        <taxon>Bradyrhizobium</taxon>
    </lineage>
</organism>
<name>A0A0E4BNC9_9BRAD</name>
<sequence length="37" mass="4088">MACARLRRLPALPRRSIVPGINKALVSPLGRKCRCLT</sequence>